<evidence type="ECO:0000259" key="5">
    <source>
        <dbReference type="Pfam" id="PF22369"/>
    </source>
</evidence>
<dbReference type="GO" id="GO:0004553">
    <property type="term" value="F:hydrolase activity, hydrolyzing O-glycosyl compounds"/>
    <property type="evidence" value="ECO:0007669"/>
    <property type="project" value="InterPro"/>
</dbReference>
<protein>
    <submittedName>
        <fullName evidence="6">Uncharacterized protein</fullName>
    </submittedName>
</protein>
<name>A0A540VYB7_9ACTN</name>
<accession>A0A540VYB7</accession>
<feature type="domain" description="Glycoside hydrolase 35 catalytic" evidence="4">
    <location>
        <begin position="14"/>
        <end position="114"/>
    </location>
</feature>
<keyword evidence="7" id="KW-1185">Reference proteome</keyword>
<dbReference type="Pfam" id="PF01301">
    <property type="entry name" value="Glyco_hydro_35"/>
    <property type="match status" value="1"/>
</dbReference>
<evidence type="ECO:0000256" key="1">
    <source>
        <dbReference type="ARBA" id="ARBA00009809"/>
    </source>
</evidence>
<dbReference type="PANTHER" id="PTHR23421">
    <property type="entry name" value="BETA-GALACTOSIDASE RELATED"/>
    <property type="match status" value="1"/>
</dbReference>
<reference evidence="6 7" key="1">
    <citation type="submission" date="2019-06" db="EMBL/GenBank/DDBJ databases">
        <title>Description of Kitasatospora acidophila sp. nov. isolated from pine grove soil, and reclassification of Streptomyces novaecaesareae to Kitasatospora novaeceasareae comb. nov.</title>
        <authorList>
            <person name="Kim M.J."/>
        </authorList>
    </citation>
    <scope>NUCLEOTIDE SEQUENCE [LARGE SCALE GENOMIC DNA]</scope>
    <source>
        <strain evidence="6 7">MMS16-CNU292</strain>
    </source>
</reference>
<dbReference type="InterPro" id="IPR054746">
    <property type="entry name" value="GLMA-like_second"/>
</dbReference>
<evidence type="ECO:0000256" key="2">
    <source>
        <dbReference type="RuleBase" id="RU003679"/>
    </source>
</evidence>
<dbReference type="RefSeq" id="WP_141632476.1">
    <property type="nucleotide sequence ID" value="NZ_VIGB01000003.1"/>
</dbReference>
<dbReference type="Pfam" id="PF22369">
    <property type="entry name" value="GLMA_2nd"/>
    <property type="match status" value="1"/>
</dbReference>
<proteinExistence type="inferred from homology"/>
<comment type="similarity">
    <text evidence="1 2">Belongs to the glycosyl hydrolase 35 family.</text>
</comment>
<evidence type="ECO:0000256" key="3">
    <source>
        <dbReference type="SAM" id="MobiDB-lite"/>
    </source>
</evidence>
<comment type="caution">
    <text evidence="6">The sequence shown here is derived from an EMBL/GenBank/DDBJ whole genome shotgun (WGS) entry which is preliminary data.</text>
</comment>
<dbReference type="OrthoDB" id="9813184at2"/>
<dbReference type="EMBL" id="VIGB01000003">
    <property type="protein sequence ID" value="TQF01752.1"/>
    <property type="molecule type" value="Genomic_DNA"/>
</dbReference>
<dbReference type="SUPFAM" id="SSF51445">
    <property type="entry name" value="(Trans)glycosidases"/>
    <property type="match status" value="1"/>
</dbReference>
<dbReference type="Proteomes" id="UP000319103">
    <property type="component" value="Unassembled WGS sequence"/>
</dbReference>
<gene>
    <name evidence="6" type="ORF">E6W39_05165</name>
</gene>
<dbReference type="InterPro" id="IPR017853">
    <property type="entry name" value="GH"/>
</dbReference>
<dbReference type="Gene3D" id="3.20.20.80">
    <property type="entry name" value="Glycosidases"/>
    <property type="match status" value="1"/>
</dbReference>
<feature type="domain" description="GLMA-like second" evidence="5">
    <location>
        <begin position="481"/>
        <end position="556"/>
    </location>
</feature>
<dbReference type="GO" id="GO:0005975">
    <property type="term" value="P:carbohydrate metabolic process"/>
    <property type="evidence" value="ECO:0007669"/>
    <property type="project" value="InterPro"/>
</dbReference>
<dbReference type="InterPro" id="IPR031330">
    <property type="entry name" value="Gly_Hdrlase_35_cat"/>
</dbReference>
<evidence type="ECO:0000313" key="6">
    <source>
        <dbReference type="EMBL" id="TQF01752.1"/>
    </source>
</evidence>
<dbReference type="AlphaFoldDB" id="A0A540VYB7"/>
<organism evidence="6 7">
    <name type="scientific">Kitasatospora acidiphila</name>
    <dbReference type="NCBI Taxonomy" id="2567942"/>
    <lineage>
        <taxon>Bacteria</taxon>
        <taxon>Bacillati</taxon>
        <taxon>Actinomycetota</taxon>
        <taxon>Actinomycetes</taxon>
        <taxon>Kitasatosporales</taxon>
        <taxon>Streptomycetaceae</taxon>
        <taxon>Kitasatospora</taxon>
    </lineage>
</organism>
<feature type="region of interest" description="Disordered" evidence="3">
    <location>
        <begin position="678"/>
        <end position="708"/>
    </location>
</feature>
<dbReference type="InterPro" id="IPR001944">
    <property type="entry name" value="Glycoside_Hdrlase_35"/>
</dbReference>
<evidence type="ECO:0000313" key="7">
    <source>
        <dbReference type="Proteomes" id="UP000319103"/>
    </source>
</evidence>
<sequence>MSPGRRPSFVDGTLWLDGRPRFLIAGEYPYYRDHHGRWAAKLGAMRDAGIEVVTCYVPWRHHEVGRGGDRRLCFAGDGNRDLVGFLELIAATGLLAVLKPGPFVHAELPFGGLPDRISPTLDPGRHAARSADGRLLPYQQFVLPSALDPAYLADATGWLRAVGLLLRPFLHPRGPVVAVQIGNEGNYGETSLPLDALDYSQPGAQAFARFAPGVAAPTLAGFPCSANGVISLASWASWSAEVLATGMAALADAVGPDVPVFTTYSPPARTDRDPGRAAGRYDAWLARNRVGAVTELPRAYTSWTGNVISDDEALVNYVLAAKGGRGPNIEENWGLSWADSSCAFPVVPIHHTLLGVACGATGVAVYPACATAGWGEHLAVAQTAGDPGQFEPPYGDAAPILLDARPGAAFAAVRVLTHFLAGRQHELAVSRPESGVRWGVHPTYAAVGAWDWAMNFAAGHGDWRVPSAERTLVPFVAHCLRRNLPFQLEELTGRAALDPAAGPLVAASGRFMERALQQRLARFAEHGGSLLVIGELPTLDEDLRPCAELADAVAGRVRVASGDGQPIGAAVEEWLNESCDVPVRARPGAWLELRRTTADPQDVLVFLFNRTGEPLRARSACGEHVVTADLVGGGCAVVQVSHGRLGACYVKGLNEQTGDGVPVRVRVGGDVLSTDRPCDLSALRGPGSDPRGGGGERGEDLAAGRGPGGFEVRTAAVRGEARVVLPEVP</sequence>
<evidence type="ECO:0000259" key="4">
    <source>
        <dbReference type="Pfam" id="PF01301"/>
    </source>
</evidence>